<dbReference type="AlphaFoldDB" id="A0A0F9E531"/>
<sequence>MPTETDKPTDWLPATPPAPIVEQVPIVEHQPTDIMGLLSQAIAQGTTIETIERLEQMHERMIARQAVAAFNVAKAEFHASCPPIIRRTENTQFFVTRDGRKVPSKYAKLDDIAVTIREPLAANGLSFSWTKEVISGEMLTLECVLSHVGGHREDASATFPLGSQAGSSPQQKYASTMTYAQRYSLICVLGLTSCDDDDDGAGGGQPVERISEDQATKLYSFMQDVRCDFEKFYEFFGIKDAKELPLSRHDEAMRELEAEKGGAYSTEDDPFYNYSKAADLFGFSAPWPMAMRIQEKLI</sequence>
<gene>
    <name evidence="1" type="ORF">LCGC14_2196820</name>
</gene>
<reference evidence="1" key="1">
    <citation type="journal article" date="2015" name="Nature">
        <title>Complex archaea that bridge the gap between prokaryotes and eukaryotes.</title>
        <authorList>
            <person name="Spang A."/>
            <person name="Saw J.H."/>
            <person name="Jorgensen S.L."/>
            <person name="Zaremba-Niedzwiedzka K."/>
            <person name="Martijn J."/>
            <person name="Lind A.E."/>
            <person name="van Eijk R."/>
            <person name="Schleper C."/>
            <person name="Guy L."/>
            <person name="Ettema T.J."/>
        </authorList>
    </citation>
    <scope>NUCLEOTIDE SEQUENCE</scope>
</reference>
<dbReference type="Pfam" id="PF04404">
    <property type="entry name" value="ERF"/>
    <property type="match status" value="1"/>
</dbReference>
<dbReference type="InterPro" id="IPR007499">
    <property type="entry name" value="ERF_bacteria_virus"/>
</dbReference>
<name>A0A0F9E531_9ZZZZ</name>
<comment type="caution">
    <text evidence="1">The sequence shown here is derived from an EMBL/GenBank/DDBJ whole genome shotgun (WGS) entry which is preliminary data.</text>
</comment>
<evidence type="ECO:0000313" key="1">
    <source>
        <dbReference type="EMBL" id="KKL61286.1"/>
    </source>
</evidence>
<organism evidence="1">
    <name type="scientific">marine sediment metagenome</name>
    <dbReference type="NCBI Taxonomy" id="412755"/>
    <lineage>
        <taxon>unclassified sequences</taxon>
        <taxon>metagenomes</taxon>
        <taxon>ecological metagenomes</taxon>
    </lineage>
</organism>
<accession>A0A0F9E531</accession>
<dbReference type="EMBL" id="LAZR01028865">
    <property type="protein sequence ID" value="KKL61286.1"/>
    <property type="molecule type" value="Genomic_DNA"/>
</dbReference>
<evidence type="ECO:0008006" key="2">
    <source>
        <dbReference type="Google" id="ProtNLM"/>
    </source>
</evidence>
<proteinExistence type="predicted"/>
<protein>
    <recommendedName>
        <fullName evidence="2">ERF family protein</fullName>
    </recommendedName>
</protein>